<evidence type="ECO:0000259" key="2">
    <source>
        <dbReference type="SMART" id="SM01080"/>
    </source>
</evidence>
<proteinExistence type="predicted"/>
<dbReference type="InterPro" id="IPR007890">
    <property type="entry name" value="CHASE2"/>
</dbReference>
<protein>
    <submittedName>
        <fullName evidence="3">CHASE2 domain-containing protein</fullName>
    </submittedName>
</protein>
<dbReference type="Pfam" id="PF05226">
    <property type="entry name" value="CHASE2"/>
    <property type="match status" value="1"/>
</dbReference>
<organism evidence="3">
    <name type="scientific">Oscillatoriales cyanobacterium SpSt-402</name>
    <dbReference type="NCBI Taxonomy" id="2282168"/>
    <lineage>
        <taxon>Bacteria</taxon>
        <taxon>Bacillati</taxon>
        <taxon>Cyanobacteriota</taxon>
        <taxon>Cyanophyceae</taxon>
        <taxon>Oscillatoriophycideae</taxon>
        <taxon>Oscillatoriales</taxon>
    </lineage>
</organism>
<name>A0A832H108_9CYAN</name>
<reference evidence="3" key="1">
    <citation type="journal article" date="2020" name="mSystems">
        <title>Genome- and Community-Level Interaction Insights into Carbon Utilization and Element Cycling Functions of Hydrothermarchaeota in Hydrothermal Sediment.</title>
        <authorList>
            <person name="Zhou Z."/>
            <person name="Liu Y."/>
            <person name="Xu W."/>
            <person name="Pan J."/>
            <person name="Luo Z.H."/>
            <person name="Li M."/>
        </authorList>
    </citation>
    <scope>NUCLEOTIDE SEQUENCE [LARGE SCALE GENOMIC DNA]</scope>
    <source>
        <strain evidence="3">SpSt-402</strain>
    </source>
</reference>
<accession>A0A832H108</accession>
<dbReference type="SMART" id="SM01080">
    <property type="entry name" value="CHASE2"/>
    <property type="match status" value="1"/>
</dbReference>
<evidence type="ECO:0000256" key="1">
    <source>
        <dbReference type="SAM" id="Phobius"/>
    </source>
</evidence>
<feature type="transmembrane region" description="Helical" evidence="1">
    <location>
        <begin position="699"/>
        <end position="720"/>
    </location>
</feature>
<feature type="transmembrane region" description="Helical" evidence="1">
    <location>
        <begin position="753"/>
        <end position="770"/>
    </location>
</feature>
<feature type="transmembrane region" description="Helical" evidence="1">
    <location>
        <begin position="727"/>
        <end position="747"/>
    </location>
</feature>
<gene>
    <name evidence="3" type="ORF">ENR47_03585</name>
</gene>
<dbReference type="InterPro" id="IPR024983">
    <property type="entry name" value="CHAT_dom"/>
</dbReference>
<keyword evidence="1" id="KW-0812">Transmembrane</keyword>
<comment type="caution">
    <text evidence="3">The sequence shown here is derived from an EMBL/GenBank/DDBJ whole genome shotgun (WGS) entry which is preliminary data.</text>
</comment>
<evidence type="ECO:0000313" key="3">
    <source>
        <dbReference type="EMBL" id="HGW93356.1"/>
    </source>
</evidence>
<dbReference type="Pfam" id="PF12770">
    <property type="entry name" value="CHAT"/>
    <property type="match status" value="1"/>
</dbReference>
<feature type="domain" description="CHASE2" evidence="2">
    <location>
        <begin position="412"/>
        <end position="716"/>
    </location>
</feature>
<keyword evidence="1" id="KW-0472">Membrane</keyword>
<sequence>MSKRAVLRFYGSLEQGFHVSLEVGEENDLHFADQEGTLPSALGLIECLQQWQESYTQLSNETRIKGIKIAVQLGAANQAEICRQRAKALREQLKAWLASESFQVINAQLQWAVTQNDLVRVVLCTQDRRLHLLPWHEWTFIERYQAEVAFNLPARKSEKQNKLINLRKKVRILAILGDSDGINTEADLNLLKALPDTDVLYLVQPLRQEIHDHLWEQSWDILFFAGHSQTEDCEGRIFINANDSLTIADLRFALKRAIAHGLQLAIFNSCDGLGLVYELEQLGIPQLVVMRQPVPDRVAQAFLKHLLTSLIDGQRFYLAVREAREKLQSLEDSYPSASWLPVIFQSLNQPPLTWQDLRYPPVSQPLKASVLPLPYVPTSPSRRVKQRLFWKVMITSLILSSLVLGARWLGWLQPVELMTFDQLMRSRPAELPDERIVLITVDDADLEYQTQRGMTLQGSLSDAALNQLLTKLQPHQPLAIGLDIHRDRPVDAAHPTLKTQLQTVFAICTQADRGKNIAAISPPPEVPQTQIGFSNIPLDPDRVIRRHIIGQAPAPVCSTDKSLSYLLALEYLQIFSIPTSFENQKLQLGSKPIPRVVLHTGGYHDLDWGGYTTLLNYRQADPFMQQIPLAKVLNGSIDHQLPGLIRNRVILIGTIAPRFGDYHNTPIGKRAGVVIHAHMVSQLLSTVLDQRPLLWSLSWWGDALWIWGWAISGGVITTLASSKLKKGVAGVCLIGCLYVSCSLMLWSGGWLPLVPSGLAGLGTAGVLCLLPQRKFDS</sequence>
<dbReference type="EMBL" id="DSRD01000227">
    <property type="protein sequence ID" value="HGW93356.1"/>
    <property type="molecule type" value="Genomic_DNA"/>
</dbReference>
<keyword evidence="1" id="KW-1133">Transmembrane helix</keyword>
<dbReference type="AlphaFoldDB" id="A0A832H108"/>